<reference evidence="1" key="1">
    <citation type="submission" date="2020-09" db="EMBL/GenBank/DDBJ databases">
        <authorList>
            <person name="Kikuchi T."/>
        </authorList>
    </citation>
    <scope>NUCLEOTIDE SEQUENCE</scope>
    <source>
        <strain evidence="1">Ka4C1</strain>
    </source>
</reference>
<protein>
    <submittedName>
        <fullName evidence="1">(pine wood nematode) hypothetical protein</fullName>
    </submittedName>
</protein>
<accession>A0A811KBR6</accession>
<keyword evidence="2" id="KW-1185">Reference proteome</keyword>
<evidence type="ECO:0000313" key="2">
    <source>
        <dbReference type="Proteomes" id="UP000659654"/>
    </source>
</evidence>
<organism evidence="1 2">
    <name type="scientific">Bursaphelenchus xylophilus</name>
    <name type="common">Pinewood nematode worm</name>
    <name type="synonym">Aphelenchoides xylophilus</name>
    <dbReference type="NCBI Taxonomy" id="6326"/>
    <lineage>
        <taxon>Eukaryota</taxon>
        <taxon>Metazoa</taxon>
        <taxon>Ecdysozoa</taxon>
        <taxon>Nematoda</taxon>
        <taxon>Chromadorea</taxon>
        <taxon>Rhabditida</taxon>
        <taxon>Tylenchina</taxon>
        <taxon>Tylenchomorpha</taxon>
        <taxon>Aphelenchoidea</taxon>
        <taxon>Aphelenchoididae</taxon>
        <taxon>Bursaphelenchus</taxon>
    </lineage>
</organism>
<comment type="caution">
    <text evidence="1">The sequence shown here is derived from an EMBL/GenBank/DDBJ whole genome shotgun (WGS) entry which is preliminary data.</text>
</comment>
<sequence>MCVFSSSYFISAYPYSVYLSLMLDTNQTEPERREQMKFKCISDSGEVADSAVVGIDGGQDCSWKNYYFICGFYNPLSTVRLVDDQVFGPEITVKRPI</sequence>
<dbReference type="AlphaFoldDB" id="A0A811KBR6"/>
<proteinExistence type="predicted"/>
<dbReference type="EMBL" id="CAJFCV020000002">
    <property type="protein sequence ID" value="CAG9091976.1"/>
    <property type="molecule type" value="Genomic_DNA"/>
</dbReference>
<gene>
    <name evidence="1" type="ORF">BXYJ_LOCUS2886</name>
</gene>
<dbReference type="Proteomes" id="UP000659654">
    <property type="component" value="Unassembled WGS sequence"/>
</dbReference>
<evidence type="ECO:0000313" key="1">
    <source>
        <dbReference type="EMBL" id="CAD5213215.1"/>
    </source>
</evidence>
<dbReference type="Proteomes" id="UP000582659">
    <property type="component" value="Unassembled WGS sequence"/>
</dbReference>
<name>A0A811KBR6_BURXY</name>
<dbReference type="EMBL" id="CAJFDI010000002">
    <property type="protein sequence ID" value="CAD5213215.1"/>
    <property type="molecule type" value="Genomic_DNA"/>
</dbReference>